<evidence type="ECO:0000256" key="1">
    <source>
        <dbReference type="ARBA" id="ARBA00004651"/>
    </source>
</evidence>
<evidence type="ECO:0000256" key="2">
    <source>
        <dbReference type="ARBA" id="ARBA00022475"/>
    </source>
</evidence>
<feature type="transmembrane region" description="Helical" evidence="7">
    <location>
        <begin position="98"/>
        <end position="117"/>
    </location>
</feature>
<feature type="compositionally biased region" description="Polar residues" evidence="6">
    <location>
        <begin position="299"/>
        <end position="319"/>
    </location>
</feature>
<evidence type="ECO:0000256" key="6">
    <source>
        <dbReference type="SAM" id="MobiDB-lite"/>
    </source>
</evidence>
<name>A0AAD8Y6P7_9STRA</name>
<proteinExistence type="predicted"/>
<evidence type="ECO:0000313" key="9">
    <source>
        <dbReference type="Proteomes" id="UP001224775"/>
    </source>
</evidence>
<keyword evidence="5 7" id="KW-0472">Membrane</keyword>
<dbReference type="PANTHER" id="PTHR12677:SF59">
    <property type="entry name" value="GOLGI APPARATUS MEMBRANE PROTEIN TVP38-RELATED"/>
    <property type="match status" value="1"/>
</dbReference>
<evidence type="ECO:0000256" key="3">
    <source>
        <dbReference type="ARBA" id="ARBA00022692"/>
    </source>
</evidence>
<dbReference type="PANTHER" id="PTHR12677">
    <property type="entry name" value="GOLGI APPARATUS MEMBRANE PROTEIN TVP38-RELATED"/>
    <property type="match status" value="1"/>
</dbReference>
<evidence type="ECO:0000256" key="4">
    <source>
        <dbReference type="ARBA" id="ARBA00022989"/>
    </source>
</evidence>
<dbReference type="Proteomes" id="UP001224775">
    <property type="component" value="Unassembled WGS sequence"/>
</dbReference>
<protein>
    <submittedName>
        <fullName evidence="8">TVP38/TMEM64 family membrane protein</fullName>
    </submittedName>
</protein>
<feature type="region of interest" description="Disordered" evidence="6">
    <location>
        <begin position="287"/>
        <end position="322"/>
    </location>
</feature>
<comment type="caution">
    <text evidence="8">The sequence shown here is derived from an EMBL/GenBank/DDBJ whole genome shotgun (WGS) entry which is preliminary data.</text>
</comment>
<keyword evidence="4 7" id="KW-1133">Transmembrane helix</keyword>
<evidence type="ECO:0000256" key="7">
    <source>
        <dbReference type="SAM" id="Phobius"/>
    </source>
</evidence>
<dbReference type="GO" id="GO:0005886">
    <property type="term" value="C:plasma membrane"/>
    <property type="evidence" value="ECO:0007669"/>
    <property type="project" value="UniProtKB-SubCell"/>
</dbReference>
<evidence type="ECO:0000256" key="5">
    <source>
        <dbReference type="ARBA" id="ARBA00023136"/>
    </source>
</evidence>
<gene>
    <name evidence="8" type="ORF">QTG54_008997</name>
</gene>
<keyword evidence="2" id="KW-1003">Cell membrane</keyword>
<organism evidence="8 9">
    <name type="scientific">Skeletonema marinoi</name>
    <dbReference type="NCBI Taxonomy" id="267567"/>
    <lineage>
        <taxon>Eukaryota</taxon>
        <taxon>Sar</taxon>
        <taxon>Stramenopiles</taxon>
        <taxon>Ochrophyta</taxon>
        <taxon>Bacillariophyta</taxon>
        <taxon>Coscinodiscophyceae</taxon>
        <taxon>Thalassiosirophycidae</taxon>
        <taxon>Thalassiosirales</taxon>
        <taxon>Skeletonemataceae</taxon>
        <taxon>Skeletonema</taxon>
        <taxon>Skeletonema marinoi-dohrnii complex</taxon>
    </lineage>
</organism>
<sequence>MHSAALISRSNAKKITSLLVIVALILLICDRTLFQSHHIKTATYHTLSWMYNHAAIVLGLHILSMILLTCFFVPPALLVLASGFVFQNIYVVEGWSFVIAWLASMLGAVIGGTLAFSRAPGLSRDLLRVVCGRYPILNAVDTAVVKNPLRVMMLLRLNPFLPFGVLNYVFAMKGVDMALFVAAMASVMQWYLFLVCVGAGLSNMYNGYGFIGYAIGTACGALVMVIEWRFAKDELQNEVELYQWGKMATGQDEEMTTCTDKTSIEGGSAPKKESWLKRLGAKLRLTKKTSKEASSSKTQNNAPSEQSATAVEPVNNNIVEDSDLSGTDYVRMQILGKNNGSGGGRVSDVYRVTLDAAEIMLDDFS</sequence>
<keyword evidence="9" id="KW-1185">Reference proteome</keyword>
<accession>A0AAD8Y6P7</accession>
<feature type="transmembrane region" description="Helical" evidence="7">
    <location>
        <begin position="177"/>
        <end position="201"/>
    </location>
</feature>
<comment type="subcellular location">
    <subcellularLocation>
        <location evidence="1">Cell membrane</location>
        <topology evidence="1">Multi-pass membrane protein</topology>
    </subcellularLocation>
</comment>
<keyword evidence="3 7" id="KW-0812">Transmembrane</keyword>
<feature type="transmembrane region" description="Helical" evidence="7">
    <location>
        <begin position="151"/>
        <end position="170"/>
    </location>
</feature>
<dbReference type="EMBL" id="JATAAI010000016">
    <property type="protein sequence ID" value="KAK1740047.1"/>
    <property type="molecule type" value="Genomic_DNA"/>
</dbReference>
<feature type="transmembrane region" description="Helical" evidence="7">
    <location>
        <begin position="60"/>
        <end position="86"/>
    </location>
</feature>
<dbReference type="InterPro" id="IPR015414">
    <property type="entry name" value="TMEM64"/>
</dbReference>
<evidence type="ECO:0000313" key="8">
    <source>
        <dbReference type="EMBL" id="KAK1740047.1"/>
    </source>
</evidence>
<feature type="transmembrane region" description="Helical" evidence="7">
    <location>
        <begin position="207"/>
        <end position="226"/>
    </location>
</feature>
<reference evidence="8" key="1">
    <citation type="submission" date="2023-06" db="EMBL/GenBank/DDBJ databases">
        <title>Survivors Of The Sea: Transcriptome response of Skeletonema marinoi to long-term dormancy.</title>
        <authorList>
            <person name="Pinder M.I.M."/>
            <person name="Kourtchenko O."/>
            <person name="Robertson E.K."/>
            <person name="Larsson T."/>
            <person name="Maumus F."/>
            <person name="Osuna-Cruz C.M."/>
            <person name="Vancaester E."/>
            <person name="Stenow R."/>
            <person name="Vandepoele K."/>
            <person name="Ploug H."/>
            <person name="Bruchert V."/>
            <person name="Godhe A."/>
            <person name="Topel M."/>
        </authorList>
    </citation>
    <scope>NUCLEOTIDE SEQUENCE</scope>
    <source>
        <strain evidence="8">R05AC</strain>
    </source>
</reference>
<dbReference type="AlphaFoldDB" id="A0AAD8Y6P7"/>